<comment type="subcellular location">
    <subcellularLocation>
        <location evidence="8">Cell membrane</location>
        <topology evidence="8">Multi-pass membrane protein</topology>
    </subcellularLocation>
</comment>
<dbReference type="EMBL" id="JAJEPS010000011">
    <property type="protein sequence ID" value="MCC2126794.1"/>
    <property type="molecule type" value="Genomic_DNA"/>
</dbReference>
<comment type="similarity">
    <text evidence="8">Belongs to the MntP (TC 9.B.29) family.</text>
</comment>
<evidence type="ECO:0000313" key="10">
    <source>
        <dbReference type="Proteomes" id="UP001198220"/>
    </source>
</evidence>
<evidence type="ECO:0000256" key="1">
    <source>
        <dbReference type="ARBA" id="ARBA00022448"/>
    </source>
</evidence>
<evidence type="ECO:0000256" key="2">
    <source>
        <dbReference type="ARBA" id="ARBA00022475"/>
    </source>
</evidence>
<dbReference type="PANTHER" id="PTHR35529:SF1">
    <property type="entry name" value="MANGANESE EFFLUX PUMP MNTP-RELATED"/>
    <property type="match status" value="1"/>
</dbReference>
<keyword evidence="2 8" id="KW-1003">Cell membrane</keyword>
<accession>A0AAE3A8Y5</accession>
<dbReference type="AlphaFoldDB" id="A0AAE3A8Y5"/>
<keyword evidence="3 8" id="KW-0812">Transmembrane</keyword>
<comment type="caution">
    <text evidence="9">The sequence shown here is derived from an EMBL/GenBank/DDBJ whole genome shotgun (WGS) entry which is preliminary data.</text>
</comment>
<feature type="transmembrane region" description="Helical" evidence="8">
    <location>
        <begin position="43"/>
        <end position="70"/>
    </location>
</feature>
<sequence length="194" mass="21366">MEWNLLFFFNSILLGVGLAMDAFSVSLSNGLNEPHMRVKKMCIIAGTFGFFQAFMPMAGWFCVHTIVEYFKAFEKFIPWIALFLLLYIGGKMVWEGLYGEEEAEEVVRLGAAGLLMQGIATSIDALSVGFTIADYGFVMAFVCSLIVAATTFCISYSGLIIGKKFGTRFADRATVFGGVILVFIGLEIFITGIF</sequence>
<feature type="transmembrane region" description="Helical" evidence="8">
    <location>
        <begin position="138"/>
        <end position="161"/>
    </location>
</feature>
<dbReference type="InterPro" id="IPR003810">
    <property type="entry name" value="Mntp/YtaF"/>
</dbReference>
<evidence type="ECO:0000256" key="5">
    <source>
        <dbReference type="ARBA" id="ARBA00023065"/>
    </source>
</evidence>
<gene>
    <name evidence="8" type="primary">mntP</name>
    <name evidence="9" type="ORF">LKD36_11510</name>
</gene>
<evidence type="ECO:0000256" key="4">
    <source>
        <dbReference type="ARBA" id="ARBA00022989"/>
    </source>
</evidence>
<comment type="function">
    <text evidence="8">Probably functions as a manganese efflux pump.</text>
</comment>
<evidence type="ECO:0000256" key="3">
    <source>
        <dbReference type="ARBA" id="ARBA00022692"/>
    </source>
</evidence>
<feature type="transmembrane region" description="Helical" evidence="8">
    <location>
        <begin position="76"/>
        <end position="94"/>
    </location>
</feature>
<keyword evidence="5 8" id="KW-0406">Ion transport</keyword>
<dbReference type="HAMAP" id="MF_01521">
    <property type="entry name" value="MntP_pump"/>
    <property type="match status" value="1"/>
</dbReference>
<feature type="transmembrane region" description="Helical" evidence="8">
    <location>
        <begin position="173"/>
        <end position="193"/>
    </location>
</feature>
<name>A0AAE3A8Y5_9FIRM</name>
<proteinExistence type="inferred from homology"/>
<keyword evidence="7 8" id="KW-0464">Manganese</keyword>
<evidence type="ECO:0000256" key="6">
    <source>
        <dbReference type="ARBA" id="ARBA00023136"/>
    </source>
</evidence>
<evidence type="ECO:0000313" key="9">
    <source>
        <dbReference type="EMBL" id="MCC2126794.1"/>
    </source>
</evidence>
<protein>
    <recommendedName>
        <fullName evidence="8">Putative manganese efflux pump MntP</fullName>
    </recommendedName>
</protein>
<dbReference type="GO" id="GO:0005384">
    <property type="term" value="F:manganese ion transmembrane transporter activity"/>
    <property type="evidence" value="ECO:0007669"/>
    <property type="project" value="UniProtKB-UniRule"/>
</dbReference>
<evidence type="ECO:0000256" key="8">
    <source>
        <dbReference type="HAMAP-Rule" id="MF_01521"/>
    </source>
</evidence>
<dbReference type="PANTHER" id="PTHR35529">
    <property type="entry name" value="MANGANESE EFFLUX PUMP MNTP-RELATED"/>
    <property type="match status" value="1"/>
</dbReference>
<keyword evidence="4 8" id="KW-1133">Transmembrane helix</keyword>
<dbReference type="GO" id="GO:0005886">
    <property type="term" value="C:plasma membrane"/>
    <property type="evidence" value="ECO:0007669"/>
    <property type="project" value="UniProtKB-SubCell"/>
</dbReference>
<organism evidence="9 10">
    <name type="scientific">Hominiventricola filiformis</name>
    <dbReference type="NCBI Taxonomy" id="2885352"/>
    <lineage>
        <taxon>Bacteria</taxon>
        <taxon>Bacillati</taxon>
        <taxon>Bacillota</taxon>
        <taxon>Clostridia</taxon>
        <taxon>Lachnospirales</taxon>
        <taxon>Lachnospiraceae</taxon>
        <taxon>Hominiventricola</taxon>
    </lineage>
</organism>
<evidence type="ECO:0000256" key="7">
    <source>
        <dbReference type="ARBA" id="ARBA00023211"/>
    </source>
</evidence>
<reference evidence="9 10" key="1">
    <citation type="submission" date="2021-10" db="EMBL/GenBank/DDBJ databases">
        <title>Anaerobic single-cell dispensing facilitates the cultivation of human gut bacteria.</title>
        <authorList>
            <person name="Afrizal A."/>
        </authorList>
    </citation>
    <scope>NUCLEOTIDE SEQUENCE [LARGE SCALE GENOMIC DNA]</scope>
    <source>
        <strain evidence="9 10">CLA-AA-H276</strain>
    </source>
</reference>
<dbReference type="InterPro" id="IPR022929">
    <property type="entry name" value="Put_MntP"/>
</dbReference>
<keyword evidence="10" id="KW-1185">Reference proteome</keyword>
<dbReference type="RefSeq" id="WP_308459680.1">
    <property type="nucleotide sequence ID" value="NZ_JAJEPS010000011.1"/>
</dbReference>
<feature type="transmembrane region" description="Helical" evidence="8">
    <location>
        <begin position="106"/>
        <end position="132"/>
    </location>
</feature>
<keyword evidence="1 8" id="KW-0813">Transport</keyword>
<keyword evidence="6 8" id="KW-0472">Membrane</keyword>
<dbReference type="Proteomes" id="UP001198220">
    <property type="component" value="Unassembled WGS sequence"/>
</dbReference>
<dbReference type="Pfam" id="PF02659">
    <property type="entry name" value="Mntp"/>
    <property type="match status" value="1"/>
</dbReference>
<feature type="transmembrane region" description="Helical" evidence="8">
    <location>
        <begin position="6"/>
        <end position="31"/>
    </location>
</feature>